<feature type="compositionally biased region" description="Basic and acidic residues" evidence="4">
    <location>
        <begin position="411"/>
        <end position="421"/>
    </location>
</feature>
<evidence type="ECO:0000313" key="5">
    <source>
        <dbReference type="Proteomes" id="UP000887540"/>
    </source>
</evidence>
<dbReference type="PANTHER" id="PTHR12610:SF12">
    <property type="entry name" value="SEQUENCE-SPECIFIC SINGLE-STRANDED DNA-BINDING PROTEIN, ISOFORM D"/>
    <property type="match status" value="1"/>
</dbReference>
<dbReference type="PRINTS" id="PR01743">
    <property type="entry name" value="SSDNABINDING"/>
</dbReference>
<dbReference type="WBParaSite" id="ACRNAN_scaffold3698.g23547.t1">
    <property type="protein sequence ID" value="ACRNAN_scaffold3698.g23547.t1"/>
    <property type="gene ID" value="ACRNAN_scaffold3698.g23547"/>
</dbReference>
<comment type="subcellular location">
    <subcellularLocation>
        <location evidence="1">Nucleus</location>
    </subcellularLocation>
</comment>
<feature type="region of interest" description="Disordered" evidence="4">
    <location>
        <begin position="250"/>
        <end position="444"/>
    </location>
</feature>
<evidence type="ECO:0000256" key="4">
    <source>
        <dbReference type="SAM" id="MobiDB-lite"/>
    </source>
</evidence>
<name>A0A914DU19_9BILA</name>
<evidence type="ECO:0000256" key="3">
    <source>
        <dbReference type="ARBA" id="ARBA00023242"/>
    </source>
</evidence>
<keyword evidence="2" id="KW-0238">DNA-binding</keyword>
<keyword evidence="5" id="KW-1185">Reference proteome</keyword>
<evidence type="ECO:0000256" key="2">
    <source>
        <dbReference type="ARBA" id="ARBA00023125"/>
    </source>
</evidence>
<feature type="compositionally biased region" description="Polar residues" evidence="4">
    <location>
        <begin position="290"/>
        <end position="301"/>
    </location>
</feature>
<feature type="compositionally biased region" description="Low complexity" evidence="4">
    <location>
        <begin position="372"/>
        <end position="394"/>
    </location>
</feature>
<feature type="region of interest" description="Disordered" evidence="4">
    <location>
        <begin position="137"/>
        <end position="179"/>
    </location>
</feature>
<dbReference type="InterPro" id="IPR006594">
    <property type="entry name" value="LisH"/>
</dbReference>
<dbReference type="AlphaFoldDB" id="A0A914DU19"/>
<dbReference type="GO" id="GO:0045944">
    <property type="term" value="P:positive regulation of transcription by RNA polymerase II"/>
    <property type="evidence" value="ECO:0007669"/>
    <property type="project" value="TreeGrafter"/>
</dbReference>
<sequence length="444" mass="46769">MQQPQPAVHSQSDFAAKDKLNGYIYEYLIHAGAKQTAESFKNEILQGTNVQISESPGFLQNWWMVFWDLYAAAPERRDKYEHSQEAKAFHDYGLIPSNFAGNPPPMMNGIHGGPQFQNATPSPMGMPPGADGMLPGYFTRPMQPGPSGNSSQSSPIAGGPPRYGHPGARGATPQSMPGNFPVPPHMFPNDQMRMAAQRMNPAGPRMQNFPGIRPGMAPRYGNFMESSAAGSPFNQNNIMHNGPMCSTAPSLMSSPGPGGPPGGPEMHDPSRYSMMSSQFGMPNDCIPHTPVSTSTGPTNGPSGMDGGPLSNLLNGEHDMKQSPASVHGIPANINGGTPGGGPGSQTGHPGGPASVTGTHGPASVQSQHGAPNSAAGQNSGAQNASNQSAQQSINESNPMDFQQGQQGGNEHNGHDEQEISKIKSSLLEDFTKPDDNAQYPHNFG</sequence>
<dbReference type="GO" id="GO:0005634">
    <property type="term" value="C:nucleus"/>
    <property type="evidence" value="ECO:0007669"/>
    <property type="project" value="UniProtKB-SubCell"/>
</dbReference>
<feature type="compositionally biased region" description="Gly residues" evidence="4">
    <location>
        <begin position="336"/>
        <end position="350"/>
    </location>
</feature>
<evidence type="ECO:0000313" key="6">
    <source>
        <dbReference type="WBParaSite" id="ACRNAN_scaffold3698.g23547.t1"/>
    </source>
</evidence>
<dbReference type="Proteomes" id="UP000887540">
    <property type="component" value="Unplaced"/>
</dbReference>
<reference evidence="6" key="1">
    <citation type="submission" date="2022-11" db="UniProtKB">
        <authorList>
            <consortium name="WormBaseParasite"/>
        </authorList>
    </citation>
    <scope>IDENTIFICATION</scope>
</reference>
<dbReference type="GO" id="GO:0003697">
    <property type="term" value="F:single-stranded DNA binding"/>
    <property type="evidence" value="ECO:0007669"/>
    <property type="project" value="InterPro"/>
</dbReference>
<dbReference type="PROSITE" id="PS50896">
    <property type="entry name" value="LISH"/>
    <property type="match status" value="1"/>
</dbReference>
<protein>
    <submittedName>
        <fullName evidence="6">LisH domain-containing protein</fullName>
    </submittedName>
</protein>
<accession>A0A914DU19</accession>
<dbReference type="PANTHER" id="PTHR12610">
    <property type="entry name" value="SINGLE STRANDED DNA BINDING PROTEIN"/>
    <property type="match status" value="1"/>
</dbReference>
<feature type="compositionally biased region" description="Low complexity" evidence="4">
    <location>
        <begin position="141"/>
        <end position="155"/>
    </location>
</feature>
<dbReference type="InterPro" id="IPR008116">
    <property type="entry name" value="SSDP_DNA-bd"/>
</dbReference>
<organism evidence="5 6">
    <name type="scientific">Acrobeloides nanus</name>
    <dbReference type="NCBI Taxonomy" id="290746"/>
    <lineage>
        <taxon>Eukaryota</taxon>
        <taxon>Metazoa</taxon>
        <taxon>Ecdysozoa</taxon>
        <taxon>Nematoda</taxon>
        <taxon>Chromadorea</taxon>
        <taxon>Rhabditida</taxon>
        <taxon>Tylenchina</taxon>
        <taxon>Cephalobomorpha</taxon>
        <taxon>Cephaloboidea</taxon>
        <taxon>Cephalobidae</taxon>
        <taxon>Acrobeloides</taxon>
    </lineage>
</organism>
<proteinExistence type="predicted"/>
<keyword evidence="3" id="KW-0539">Nucleus</keyword>
<dbReference type="Pfam" id="PF08513">
    <property type="entry name" value="LisH"/>
    <property type="match status" value="1"/>
</dbReference>
<evidence type="ECO:0000256" key="1">
    <source>
        <dbReference type="ARBA" id="ARBA00004123"/>
    </source>
</evidence>